<accession>A0AAN6UUJ8</accession>
<keyword evidence="2" id="KW-0547">Nucleotide-binding</keyword>
<dbReference type="FunFam" id="1.10.510.10:FF:000536">
    <property type="entry name" value="Cyclin-dependent kinase WEE1"/>
    <property type="match status" value="1"/>
</dbReference>
<evidence type="ECO:0000256" key="6">
    <source>
        <dbReference type="SAM" id="MobiDB-lite"/>
    </source>
</evidence>
<dbReference type="GO" id="GO:0004713">
    <property type="term" value="F:protein tyrosine kinase activity"/>
    <property type="evidence" value="ECO:0007669"/>
    <property type="project" value="TreeGrafter"/>
</dbReference>
<feature type="region of interest" description="Disordered" evidence="6">
    <location>
        <begin position="609"/>
        <end position="663"/>
    </location>
</feature>
<dbReference type="SUPFAM" id="SSF56112">
    <property type="entry name" value="Protein kinase-like (PK-like)"/>
    <property type="match status" value="1"/>
</dbReference>
<evidence type="ECO:0000259" key="7">
    <source>
        <dbReference type="PROSITE" id="PS50011"/>
    </source>
</evidence>
<reference evidence="8" key="1">
    <citation type="journal article" date="2023" name="Mol. Phylogenet. Evol.">
        <title>Genome-scale phylogeny and comparative genomics of the fungal order Sordariales.</title>
        <authorList>
            <person name="Hensen N."/>
            <person name="Bonometti L."/>
            <person name="Westerberg I."/>
            <person name="Brannstrom I.O."/>
            <person name="Guillou S."/>
            <person name="Cros-Aarteil S."/>
            <person name="Calhoun S."/>
            <person name="Haridas S."/>
            <person name="Kuo A."/>
            <person name="Mondo S."/>
            <person name="Pangilinan J."/>
            <person name="Riley R."/>
            <person name="LaButti K."/>
            <person name="Andreopoulos B."/>
            <person name="Lipzen A."/>
            <person name="Chen C."/>
            <person name="Yan M."/>
            <person name="Daum C."/>
            <person name="Ng V."/>
            <person name="Clum A."/>
            <person name="Steindorff A."/>
            <person name="Ohm R.A."/>
            <person name="Martin F."/>
            <person name="Silar P."/>
            <person name="Natvig D.O."/>
            <person name="Lalanne C."/>
            <person name="Gautier V."/>
            <person name="Ament-Velasquez S.L."/>
            <person name="Kruys A."/>
            <person name="Hutchinson M.I."/>
            <person name="Powell A.J."/>
            <person name="Barry K."/>
            <person name="Miller A.N."/>
            <person name="Grigoriev I.V."/>
            <person name="Debuchy R."/>
            <person name="Gladieux P."/>
            <person name="Hiltunen Thoren M."/>
            <person name="Johannesson H."/>
        </authorList>
    </citation>
    <scope>NUCLEOTIDE SEQUENCE</scope>
    <source>
        <strain evidence="8">CBS 123565</strain>
    </source>
</reference>
<dbReference type="SMART" id="SM00220">
    <property type="entry name" value="S_TKc"/>
    <property type="match status" value="1"/>
</dbReference>
<feature type="compositionally biased region" description="Polar residues" evidence="6">
    <location>
        <begin position="1"/>
        <end position="15"/>
    </location>
</feature>
<keyword evidence="3 8" id="KW-0418">Kinase</keyword>
<keyword evidence="9" id="KW-1185">Reference proteome</keyword>
<feature type="compositionally biased region" description="Low complexity" evidence="6">
    <location>
        <begin position="36"/>
        <end position="45"/>
    </location>
</feature>
<evidence type="ECO:0000256" key="2">
    <source>
        <dbReference type="ARBA" id="ARBA00022741"/>
    </source>
</evidence>
<feature type="compositionally biased region" description="Basic and acidic residues" evidence="6">
    <location>
        <begin position="635"/>
        <end position="644"/>
    </location>
</feature>
<organism evidence="8 9">
    <name type="scientific">Trichocladium antarcticum</name>
    <dbReference type="NCBI Taxonomy" id="1450529"/>
    <lineage>
        <taxon>Eukaryota</taxon>
        <taxon>Fungi</taxon>
        <taxon>Dikarya</taxon>
        <taxon>Ascomycota</taxon>
        <taxon>Pezizomycotina</taxon>
        <taxon>Sordariomycetes</taxon>
        <taxon>Sordariomycetidae</taxon>
        <taxon>Sordariales</taxon>
        <taxon>Chaetomiaceae</taxon>
        <taxon>Trichocladium</taxon>
    </lineage>
</organism>
<protein>
    <submittedName>
        <fullName evidence="8">Kinase-like protein</fullName>
    </submittedName>
</protein>
<keyword evidence="4" id="KW-0067">ATP-binding</keyword>
<evidence type="ECO:0000256" key="5">
    <source>
        <dbReference type="ARBA" id="ARBA00037982"/>
    </source>
</evidence>
<feature type="compositionally biased region" description="Low complexity" evidence="6">
    <location>
        <begin position="71"/>
        <end position="83"/>
    </location>
</feature>
<dbReference type="PANTHER" id="PTHR11042">
    <property type="entry name" value="EUKARYOTIC TRANSLATION INITIATION FACTOR 2-ALPHA KINASE EIF2-ALPHA KINASE -RELATED"/>
    <property type="match status" value="1"/>
</dbReference>
<dbReference type="InterPro" id="IPR050339">
    <property type="entry name" value="CC_SR_Kinase"/>
</dbReference>
<evidence type="ECO:0000313" key="9">
    <source>
        <dbReference type="Proteomes" id="UP001304895"/>
    </source>
</evidence>
<dbReference type="PANTHER" id="PTHR11042:SF196">
    <property type="entry name" value="MITOSIS INHIBITOR PROTEIN KINASE SWE1"/>
    <property type="match status" value="1"/>
</dbReference>
<dbReference type="EMBL" id="MU853401">
    <property type="protein sequence ID" value="KAK4138885.1"/>
    <property type="molecule type" value="Genomic_DNA"/>
</dbReference>
<feature type="compositionally biased region" description="Polar residues" evidence="6">
    <location>
        <begin position="737"/>
        <end position="748"/>
    </location>
</feature>
<feature type="region of interest" description="Disordered" evidence="6">
    <location>
        <begin position="283"/>
        <end position="444"/>
    </location>
</feature>
<dbReference type="GO" id="GO:0005634">
    <property type="term" value="C:nucleus"/>
    <property type="evidence" value="ECO:0007669"/>
    <property type="project" value="TreeGrafter"/>
</dbReference>
<name>A0AAN6UUJ8_9PEZI</name>
<evidence type="ECO:0000256" key="1">
    <source>
        <dbReference type="ARBA" id="ARBA00022679"/>
    </source>
</evidence>
<dbReference type="PROSITE" id="PS50011">
    <property type="entry name" value="PROTEIN_KINASE_DOM"/>
    <property type="match status" value="1"/>
</dbReference>
<proteinExistence type="inferred from homology"/>
<reference evidence="8" key="2">
    <citation type="submission" date="2023-05" db="EMBL/GenBank/DDBJ databases">
        <authorList>
            <consortium name="Lawrence Berkeley National Laboratory"/>
            <person name="Steindorff A."/>
            <person name="Hensen N."/>
            <person name="Bonometti L."/>
            <person name="Westerberg I."/>
            <person name="Brannstrom I.O."/>
            <person name="Guillou S."/>
            <person name="Cros-Aarteil S."/>
            <person name="Calhoun S."/>
            <person name="Haridas S."/>
            <person name="Kuo A."/>
            <person name="Mondo S."/>
            <person name="Pangilinan J."/>
            <person name="Riley R."/>
            <person name="Labutti K."/>
            <person name="Andreopoulos B."/>
            <person name="Lipzen A."/>
            <person name="Chen C."/>
            <person name="Yanf M."/>
            <person name="Daum C."/>
            <person name="Ng V."/>
            <person name="Clum A."/>
            <person name="Ohm R."/>
            <person name="Martin F."/>
            <person name="Silar P."/>
            <person name="Natvig D."/>
            <person name="Lalanne C."/>
            <person name="Gautier V."/>
            <person name="Ament-Velasquez S.L."/>
            <person name="Kruys A."/>
            <person name="Hutchinson M.I."/>
            <person name="Powell A.J."/>
            <person name="Barry K."/>
            <person name="Miller A.N."/>
            <person name="Grigoriev I.V."/>
            <person name="Debuchy R."/>
            <person name="Gladieux P."/>
            <person name="Thoren M.H."/>
            <person name="Johannesson H."/>
        </authorList>
    </citation>
    <scope>NUCLEOTIDE SEQUENCE</scope>
    <source>
        <strain evidence="8">CBS 123565</strain>
    </source>
</reference>
<gene>
    <name evidence="8" type="ORF">BT67DRAFT_25779</name>
</gene>
<feature type="compositionally biased region" description="Polar residues" evidence="6">
    <location>
        <begin position="48"/>
        <end position="63"/>
    </location>
</feature>
<comment type="similarity">
    <text evidence="5">Belongs to the protein kinase superfamily. Ser/Thr protein kinase family. GCN2 subfamily.</text>
</comment>
<dbReference type="GO" id="GO:0110031">
    <property type="term" value="P:negative regulation of G2/MI transition of meiotic cell cycle"/>
    <property type="evidence" value="ECO:0007669"/>
    <property type="project" value="TreeGrafter"/>
</dbReference>
<feature type="region of interest" description="Disordered" evidence="6">
    <location>
        <begin position="469"/>
        <end position="514"/>
    </location>
</feature>
<sequence>MSYSNGSGGTLTLPSPTHAHRVDVNSAVRSLRRSLSRSPSKFRLSGAASPTSAGSRQSPSTSPAAPFGQFAAASIPATPAAPAGLPSPTSFSAPQLPTGTPFRPNIKLSVRSTRTKPLTRPLSRSRVSPKSPLKRVFGPSPDSGNSIPPSAGGFDVRGQENSIFSDYPVALGPATRRNIERASRHSVHLDVSGSSKTGITKFLEINSDALPATSVSPLKRSDATMSIGQAAFGNPVAKRRSLHGIATLGTDLSVFDPTPPPPQSFHIHEDINHEYQLTSAFASPFRDPLGSPTPSALPKRSSSLRKSTLQQRHGDNRTSLGRRAGEKQLSQAFNEPATPNARGRPRLSLDQYVPPEERGSPFSQPSLANPLAHPGPRPANQPHPLSRSLTQSSSNSSLPDDSPTHVPMALFGERPRVPLNFSKSLPPGAQRPSNDSDPVATPQYKQAKPFQAAFMSTGLVSKMNRNQEFGLSKPPGAKVAAMPDTPCKKQPYNSATYPPQGGSGGRRSRISFGSPSTPFSPVAAPIRGNPFGNQDKSGSLLFQQVRSRHARKGSMLSVDGDELSGVHDDLPPTPTKNLFFKSLTTPASGSQTPNVSRTFTAPAPAFMLGSAPRAIDPDCESETLEDAPNGNGQEDGDRRIDPADRPSTPFSGESPCLGFSVAPLGTSRTHPASFTTPAPTRTSPVFFATVNNVANHYGKADPAVVASPVAMENVSPRTPQDVMDEVMTPPPGADWLSISNSQDGNNRSARPPATPTTSQGRRSLLSFANRRLSITPQNGNGASDIDESLMARFDRSEVVGKGEFSQVYRVVKSSAPSSFMTVISTTPRTPSSPDPGKVYAVKKLRIPFHGIREREARLQEAAILQSLSHSSKIVQFMDSWEHNGHLYIQTEYCTEGSLDGFLKDVGQGGRLDDFRIWKILLETTQGLAAIHQAGFIHLDIKPANIFITFDGYLKIGDFGMATPWPAAKGIEGEGDREYIGPEILLGQYDKPADIFALGLIILEIACNVFLPDNGPTWQALRSGDMSTVPPLTLGESSAIVRDANGVPIEHESNLSQITDGQGTGLGISGKRRGSFPFESMTHDPSNLFGAQRRTALQDPPSFMTDPTDPHSLDNLVRWMIQPDPADRPMAEQVLASEPVYWICSRRAAGATVYEGNWGPHVGPSVDEFIDTEMTDV</sequence>
<dbReference type="InterPro" id="IPR011009">
    <property type="entry name" value="Kinase-like_dom_sf"/>
</dbReference>
<comment type="caution">
    <text evidence="8">The sequence shown here is derived from an EMBL/GenBank/DDBJ whole genome shotgun (WGS) entry which is preliminary data.</text>
</comment>
<feature type="domain" description="Protein kinase" evidence="7">
    <location>
        <begin position="793"/>
        <end position="1140"/>
    </location>
</feature>
<feature type="compositionally biased region" description="Low complexity" evidence="6">
    <location>
        <begin position="384"/>
        <end position="401"/>
    </location>
</feature>
<dbReference type="InterPro" id="IPR000719">
    <property type="entry name" value="Prot_kinase_dom"/>
</dbReference>
<evidence type="ECO:0000256" key="4">
    <source>
        <dbReference type="ARBA" id="ARBA00022840"/>
    </source>
</evidence>
<dbReference type="GO" id="GO:0005737">
    <property type="term" value="C:cytoplasm"/>
    <property type="evidence" value="ECO:0007669"/>
    <property type="project" value="TreeGrafter"/>
</dbReference>
<dbReference type="Pfam" id="PF00069">
    <property type="entry name" value="Pkinase"/>
    <property type="match status" value="1"/>
</dbReference>
<dbReference type="GO" id="GO:0005524">
    <property type="term" value="F:ATP binding"/>
    <property type="evidence" value="ECO:0007669"/>
    <property type="project" value="UniProtKB-KW"/>
</dbReference>
<dbReference type="InterPro" id="IPR008271">
    <property type="entry name" value="Ser/Thr_kinase_AS"/>
</dbReference>
<evidence type="ECO:0000256" key="3">
    <source>
        <dbReference type="ARBA" id="ARBA00022777"/>
    </source>
</evidence>
<evidence type="ECO:0000313" key="8">
    <source>
        <dbReference type="EMBL" id="KAK4138885.1"/>
    </source>
</evidence>
<feature type="compositionally biased region" description="Polar residues" evidence="6">
    <location>
        <begin position="300"/>
        <end position="311"/>
    </location>
</feature>
<feature type="region of interest" description="Disordered" evidence="6">
    <location>
        <begin position="1"/>
        <end position="158"/>
    </location>
</feature>
<dbReference type="PROSITE" id="PS00108">
    <property type="entry name" value="PROTEIN_KINASE_ST"/>
    <property type="match status" value="1"/>
</dbReference>
<feature type="compositionally biased region" description="Polar residues" evidence="6">
    <location>
        <begin position="87"/>
        <end position="98"/>
    </location>
</feature>
<feature type="region of interest" description="Disordered" evidence="6">
    <location>
        <begin position="720"/>
        <end position="761"/>
    </location>
</feature>
<dbReference type="AlphaFoldDB" id="A0AAN6UUJ8"/>
<dbReference type="Proteomes" id="UP001304895">
    <property type="component" value="Unassembled WGS sequence"/>
</dbReference>
<dbReference type="Gene3D" id="1.10.510.10">
    <property type="entry name" value="Transferase(Phosphotransferase) domain 1"/>
    <property type="match status" value="1"/>
</dbReference>
<dbReference type="FunFam" id="3.30.200.20:FF:000611">
    <property type="entry name" value="Protein kinase, putative"/>
    <property type="match status" value="1"/>
</dbReference>
<dbReference type="Gene3D" id="3.30.200.20">
    <property type="entry name" value="Phosphorylase Kinase, domain 1"/>
    <property type="match status" value="1"/>
</dbReference>
<keyword evidence="1" id="KW-0808">Transferase</keyword>